<evidence type="ECO:0000313" key="3">
    <source>
        <dbReference type="EMBL" id="CAB3982843.1"/>
    </source>
</evidence>
<evidence type="ECO:0000256" key="2">
    <source>
        <dbReference type="SAM" id="MobiDB-lite"/>
    </source>
</evidence>
<keyword evidence="4" id="KW-1185">Reference proteome</keyword>
<dbReference type="EMBL" id="CACRXK020000546">
    <property type="protein sequence ID" value="CAB3982843.1"/>
    <property type="molecule type" value="Genomic_DNA"/>
</dbReference>
<dbReference type="OrthoDB" id="6107523at2759"/>
<keyword evidence="1" id="KW-0175">Coiled coil</keyword>
<dbReference type="Proteomes" id="UP001152795">
    <property type="component" value="Unassembled WGS sequence"/>
</dbReference>
<feature type="coiled-coil region" evidence="1">
    <location>
        <begin position="11"/>
        <end position="38"/>
    </location>
</feature>
<reference evidence="3" key="1">
    <citation type="submission" date="2020-04" db="EMBL/GenBank/DDBJ databases">
        <authorList>
            <person name="Alioto T."/>
            <person name="Alioto T."/>
            <person name="Gomez Garrido J."/>
        </authorList>
    </citation>
    <scope>NUCLEOTIDE SEQUENCE</scope>
    <source>
        <strain evidence="3">A484AB</strain>
    </source>
</reference>
<dbReference type="AlphaFoldDB" id="A0A7D9HKE3"/>
<organism evidence="3 4">
    <name type="scientific">Paramuricea clavata</name>
    <name type="common">Red gorgonian</name>
    <name type="synonym">Violescent sea-whip</name>
    <dbReference type="NCBI Taxonomy" id="317549"/>
    <lineage>
        <taxon>Eukaryota</taxon>
        <taxon>Metazoa</taxon>
        <taxon>Cnidaria</taxon>
        <taxon>Anthozoa</taxon>
        <taxon>Octocorallia</taxon>
        <taxon>Malacalcyonacea</taxon>
        <taxon>Plexauridae</taxon>
        <taxon>Paramuricea</taxon>
    </lineage>
</organism>
<protein>
    <submittedName>
        <fullName evidence="3">Uncharacterized protein</fullName>
    </submittedName>
</protein>
<feature type="compositionally biased region" description="Basic residues" evidence="2">
    <location>
        <begin position="119"/>
        <end position="131"/>
    </location>
</feature>
<gene>
    <name evidence="3" type="ORF">PACLA_8A065477</name>
</gene>
<feature type="region of interest" description="Disordered" evidence="2">
    <location>
        <begin position="114"/>
        <end position="137"/>
    </location>
</feature>
<sequence length="352" mass="39925">MEKFHPGEHNVKDIRSQLKKHEREFEKLIEELKCKKTAVSAAKDKVQVRIESDLFQANKATYTVNGIKNWSLLRKHVYLVQEYCKKNMNGKIPAKQDMEMILDKALLESNCPSVTNTYHRSKQTGSRKRGNPAKDSLERVDIEFPISKRTGCSFTSDAHDEVPQSQILNTAPRDEGEEAEQLAIVMRESVRHTNSKETLTPNQSPAFPFSYAPRFPVFPPAVNYNPIAIQHDPIMPTMPMYNQPYHSASIENFPTTYPQSLGHFPAYPANVGPFHYPRTEYGVLPMNYVHGSNGLNCYSTQTQLEQMTESEGKEKVKAVVEKCQDIEVNSDDSYAAASLLMNMATHHTVTDN</sequence>
<accession>A0A7D9HKE3</accession>
<evidence type="ECO:0000313" key="4">
    <source>
        <dbReference type="Proteomes" id="UP001152795"/>
    </source>
</evidence>
<name>A0A7D9HKE3_PARCT</name>
<comment type="caution">
    <text evidence="3">The sequence shown here is derived from an EMBL/GenBank/DDBJ whole genome shotgun (WGS) entry which is preliminary data.</text>
</comment>
<evidence type="ECO:0000256" key="1">
    <source>
        <dbReference type="SAM" id="Coils"/>
    </source>
</evidence>
<proteinExistence type="predicted"/>